<accession>A0A8D9GXV6</accession>
<dbReference type="Gramene" id="A01p30670.2_BraZ1">
    <property type="protein sequence ID" value="A01p30670.2_BraZ1.CDS"/>
    <property type="gene ID" value="A01g30670.2_BraZ1"/>
</dbReference>
<gene>
    <name evidence="1" type="ORF">BRAPAZ1V2_A01P30670.2</name>
</gene>
<sequence>MDPKDKGKDVGTPKYTSKEPKVIVGKNCLNHEDSKPRKMGDVEGHEPSGHVPPARCAVMCLRRDAPSCASGEMQRHMHYYAGVITLTTLLSSSVIP</sequence>
<dbReference type="EMBL" id="LS974617">
    <property type="protein sequence ID" value="CAG7888991.1"/>
    <property type="molecule type" value="Genomic_DNA"/>
</dbReference>
<evidence type="ECO:0000313" key="1">
    <source>
        <dbReference type="EMBL" id="CAG7888991.1"/>
    </source>
</evidence>
<protein>
    <submittedName>
        <fullName evidence="1">Uncharacterized protein</fullName>
    </submittedName>
</protein>
<reference evidence="1 2" key="1">
    <citation type="submission" date="2021-07" db="EMBL/GenBank/DDBJ databases">
        <authorList>
            <consortium name="Genoscope - CEA"/>
            <person name="William W."/>
        </authorList>
    </citation>
    <scope>NUCLEOTIDE SEQUENCE [LARGE SCALE GENOMIC DNA]</scope>
</reference>
<dbReference type="AlphaFoldDB" id="A0A8D9GXV6"/>
<dbReference type="Proteomes" id="UP000694005">
    <property type="component" value="Chromosome A01"/>
</dbReference>
<name>A0A8D9GXV6_BRACM</name>
<organism evidence="1 2">
    <name type="scientific">Brassica campestris</name>
    <name type="common">Field mustard</name>
    <dbReference type="NCBI Taxonomy" id="3711"/>
    <lineage>
        <taxon>Eukaryota</taxon>
        <taxon>Viridiplantae</taxon>
        <taxon>Streptophyta</taxon>
        <taxon>Embryophyta</taxon>
        <taxon>Tracheophyta</taxon>
        <taxon>Spermatophyta</taxon>
        <taxon>Magnoliopsida</taxon>
        <taxon>eudicotyledons</taxon>
        <taxon>Gunneridae</taxon>
        <taxon>Pentapetalae</taxon>
        <taxon>rosids</taxon>
        <taxon>malvids</taxon>
        <taxon>Brassicales</taxon>
        <taxon>Brassicaceae</taxon>
        <taxon>Brassiceae</taxon>
        <taxon>Brassica</taxon>
    </lineage>
</organism>
<evidence type="ECO:0000313" key="2">
    <source>
        <dbReference type="Proteomes" id="UP000694005"/>
    </source>
</evidence>
<proteinExistence type="predicted"/>